<keyword evidence="4" id="KW-0067">ATP-binding</keyword>
<dbReference type="RefSeq" id="WP_013932542.1">
    <property type="nucleotide sequence ID" value="NC_015707.1"/>
</dbReference>
<gene>
    <name evidence="7" type="ORF">Theth_1251</name>
</gene>
<dbReference type="PROSITE" id="PS00211">
    <property type="entry name" value="ABC_TRANSPORTER_1"/>
    <property type="match status" value="1"/>
</dbReference>
<evidence type="ECO:0000313" key="8">
    <source>
        <dbReference type="Proteomes" id="UP000006804"/>
    </source>
</evidence>
<evidence type="ECO:0000256" key="1">
    <source>
        <dbReference type="ARBA" id="ARBA00005417"/>
    </source>
</evidence>
<dbReference type="CDD" id="cd03224">
    <property type="entry name" value="ABC_TM1139_LivF_branched"/>
    <property type="match status" value="1"/>
</dbReference>
<evidence type="ECO:0000313" key="7">
    <source>
        <dbReference type="EMBL" id="AEH51323.1"/>
    </source>
</evidence>
<evidence type="ECO:0000256" key="3">
    <source>
        <dbReference type="ARBA" id="ARBA00022741"/>
    </source>
</evidence>
<dbReference type="GO" id="GO:0015658">
    <property type="term" value="F:branched-chain amino acid transmembrane transporter activity"/>
    <property type="evidence" value="ECO:0007669"/>
    <property type="project" value="TreeGrafter"/>
</dbReference>
<dbReference type="PROSITE" id="PS50893">
    <property type="entry name" value="ABC_TRANSPORTER_2"/>
    <property type="match status" value="1"/>
</dbReference>
<dbReference type="GO" id="GO:0015807">
    <property type="term" value="P:L-amino acid transport"/>
    <property type="evidence" value="ECO:0007669"/>
    <property type="project" value="TreeGrafter"/>
</dbReference>
<evidence type="ECO:0000256" key="2">
    <source>
        <dbReference type="ARBA" id="ARBA00022448"/>
    </source>
</evidence>
<dbReference type="AlphaFoldDB" id="F7YUC4"/>
<sequence>MLEVRNITVQYGPVVAVKDVSMVVRPSSITVLLGANGAGKTSTLMAIAGLNRVSSGQIIFDGERIDKLPAYEIVKRGLVLCPESKLVFHKMTVMENLKVGAYTRKDDVSEELDFVFQLFPRLKERAKQLAGTLSGGERQMLVIARSLMAKPKCILFDEPSMGLAPNLVAEIMKVIQKIKETGKTILLVEQNAYSALKIADYAYIMKNGRIVFEGYPKDLLKDKTIVEKYLGG</sequence>
<evidence type="ECO:0000259" key="6">
    <source>
        <dbReference type="PROSITE" id="PS50893"/>
    </source>
</evidence>
<dbReference type="PANTHER" id="PTHR43820">
    <property type="entry name" value="HIGH-AFFINITY BRANCHED-CHAIN AMINO ACID TRANSPORT ATP-BINDING PROTEIN LIVF"/>
    <property type="match status" value="1"/>
</dbReference>
<reference evidence="7 8" key="1">
    <citation type="submission" date="2010-11" db="EMBL/GenBank/DDBJ databases">
        <title>The complete genome of Thermotoga thermarum DSM 5069.</title>
        <authorList>
            <consortium name="US DOE Joint Genome Institute (JGI-PGF)"/>
            <person name="Lucas S."/>
            <person name="Copeland A."/>
            <person name="Lapidus A."/>
            <person name="Bruce D."/>
            <person name="Goodwin L."/>
            <person name="Pitluck S."/>
            <person name="Kyrpides N."/>
            <person name="Mavromatis K."/>
            <person name="Ivanova N."/>
            <person name="Zeytun A."/>
            <person name="Brettin T."/>
            <person name="Detter J.C."/>
            <person name="Tapia R."/>
            <person name="Han C."/>
            <person name="Land M."/>
            <person name="Hauser L."/>
            <person name="Markowitz V."/>
            <person name="Cheng J.-F."/>
            <person name="Hugenholtz P."/>
            <person name="Woyke T."/>
            <person name="Wu D."/>
            <person name="Spring S."/>
            <person name="Schroeder M."/>
            <person name="Brambilla E."/>
            <person name="Klenk H.-P."/>
            <person name="Eisen J.A."/>
        </authorList>
    </citation>
    <scope>NUCLEOTIDE SEQUENCE [LARGE SCALE GENOMIC DNA]</scope>
    <source>
        <strain evidence="7 8">DSM 5069</strain>
    </source>
</reference>
<keyword evidence="2" id="KW-0813">Transport</keyword>
<comment type="similarity">
    <text evidence="1">Belongs to the ABC transporter superfamily.</text>
</comment>
<dbReference type="KEGG" id="tta:Theth_1251"/>
<dbReference type="InterPro" id="IPR003439">
    <property type="entry name" value="ABC_transporter-like_ATP-bd"/>
</dbReference>
<keyword evidence="8" id="KW-1185">Reference proteome</keyword>
<dbReference type="SMART" id="SM00382">
    <property type="entry name" value="AAA"/>
    <property type="match status" value="1"/>
</dbReference>
<organism evidence="7 8">
    <name type="scientific">Pseudothermotoga thermarum DSM 5069</name>
    <dbReference type="NCBI Taxonomy" id="688269"/>
    <lineage>
        <taxon>Bacteria</taxon>
        <taxon>Thermotogati</taxon>
        <taxon>Thermotogota</taxon>
        <taxon>Thermotogae</taxon>
        <taxon>Thermotogales</taxon>
        <taxon>Thermotogaceae</taxon>
        <taxon>Pseudothermotoga</taxon>
    </lineage>
</organism>
<dbReference type="EMBL" id="CP002351">
    <property type="protein sequence ID" value="AEH51323.1"/>
    <property type="molecule type" value="Genomic_DNA"/>
</dbReference>
<dbReference type="InterPro" id="IPR052156">
    <property type="entry name" value="BCAA_Transport_ATP-bd_LivF"/>
</dbReference>
<keyword evidence="3" id="KW-0547">Nucleotide-binding</keyword>
<protein>
    <submittedName>
        <fullName evidence="7">ABC transporter related protein</fullName>
    </submittedName>
</protein>
<proteinExistence type="inferred from homology"/>
<dbReference type="Gene3D" id="3.40.50.300">
    <property type="entry name" value="P-loop containing nucleotide triphosphate hydrolases"/>
    <property type="match status" value="1"/>
</dbReference>
<dbReference type="PANTHER" id="PTHR43820:SF4">
    <property type="entry name" value="HIGH-AFFINITY BRANCHED-CHAIN AMINO ACID TRANSPORT ATP-BINDING PROTEIN LIVF"/>
    <property type="match status" value="1"/>
</dbReference>
<dbReference type="GO" id="GO:0005524">
    <property type="term" value="F:ATP binding"/>
    <property type="evidence" value="ECO:0007669"/>
    <property type="project" value="UniProtKB-KW"/>
</dbReference>
<dbReference type="Pfam" id="PF00005">
    <property type="entry name" value="ABC_tran"/>
    <property type="match status" value="1"/>
</dbReference>
<dbReference type="STRING" id="688269.Theth_1251"/>
<dbReference type="InterPro" id="IPR017871">
    <property type="entry name" value="ABC_transporter-like_CS"/>
</dbReference>
<evidence type="ECO:0000256" key="4">
    <source>
        <dbReference type="ARBA" id="ARBA00022840"/>
    </source>
</evidence>
<dbReference type="InterPro" id="IPR027417">
    <property type="entry name" value="P-loop_NTPase"/>
</dbReference>
<dbReference type="SUPFAM" id="SSF52540">
    <property type="entry name" value="P-loop containing nucleoside triphosphate hydrolases"/>
    <property type="match status" value="1"/>
</dbReference>
<feature type="domain" description="ABC transporter" evidence="6">
    <location>
        <begin position="2"/>
        <end position="232"/>
    </location>
</feature>
<dbReference type="eggNOG" id="COG0410">
    <property type="taxonomic scope" value="Bacteria"/>
</dbReference>
<dbReference type="GO" id="GO:0016887">
    <property type="term" value="F:ATP hydrolysis activity"/>
    <property type="evidence" value="ECO:0007669"/>
    <property type="project" value="InterPro"/>
</dbReference>
<dbReference type="Proteomes" id="UP000006804">
    <property type="component" value="Chromosome"/>
</dbReference>
<dbReference type="OrthoDB" id="9776369at2"/>
<keyword evidence="5" id="KW-0029">Amino-acid transport</keyword>
<name>F7YUC4_9THEM</name>
<dbReference type="PATRIC" id="fig|688269.3.peg.1288"/>
<dbReference type="InterPro" id="IPR003593">
    <property type="entry name" value="AAA+_ATPase"/>
</dbReference>
<dbReference type="HOGENOM" id="CLU_000604_1_2_0"/>
<evidence type="ECO:0000256" key="5">
    <source>
        <dbReference type="ARBA" id="ARBA00022970"/>
    </source>
</evidence>
<accession>F7YUC4</accession>